<gene>
    <name evidence="1" type="ORF">OI18_23375</name>
</gene>
<accession>A0A0C1KRG0</accession>
<evidence type="ECO:0000313" key="2">
    <source>
        <dbReference type="Proteomes" id="UP000031408"/>
    </source>
</evidence>
<comment type="caution">
    <text evidence="1">The sequence shown here is derived from an EMBL/GenBank/DDBJ whole genome shotgun (WGS) entry which is preliminary data.</text>
</comment>
<organism evidence="1 2">
    <name type="scientific">Flavihumibacter solisilvae</name>
    <dbReference type="NCBI Taxonomy" id="1349421"/>
    <lineage>
        <taxon>Bacteria</taxon>
        <taxon>Pseudomonadati</taxon>
        <taxon>Bacteroidota</taxon>
        <taxon>Chitinophagia</taxon>
        <taxon>Chitinophagales</taxon>
        <taxon>Chitinophagaceae</taxon>
        <taxon>Flavihumibacter</taxon>
    </lineage>
</organism>
<evidence type="ECO:0000313" key="1">
    <source>
        <dbReference type="EMBL" id="KIC90267.1"/>
    </source>
</evidence>
<dbReference type="AlphaFoldDB" id="A0A0C1KRG0"/>
<sequence>MQGIDDENIEAKMNLALDWIKYGNNVWIIYSTATLEKLMTRYKSLVEPEGRLFICEINIVNRKGWMNKGFWDWLKKKRDK</sequence>
<reference evidence="1 2" key="1">
    <citation type="submission" date="2014-11" db="EMBL/GenBank/DDBJ databases">
        <title>Genome sequence of Flavihumibacter solisilvae 3-3.</title>
        <authorList>
            <person name="Zhou G."/>
            <person name="Li M."/>
            <person name="Wang G."/>
        </authorList>
    </citation>
    <scope>NUCLEOTIDE SEQUENCE [LARGE SCALE GENOMIC DNA]</scope>
    <source>
        <strain evidence="1 2">3-3</strain>
    </source>
</reference>
<dbReference type="STRING" id="1349421.OI18_23375"/>
<dbReference type="Proteomes" id="UP000031408">
    <property type="component" value="Unassembled WGS sequence"/>
</dbReference>
<keyword evidence="2" id="KW-1185">Reference proteome</keyword>
<proteinExistence type="predicted"/>
<dbReference type="EMBL" id="JSVC01000055">
    <property type="protein sequence ID" value="KIC90267.1"/>
    <property type="molecule type" value="Genomic_DNA"/>
</dbReference>
<name>A0A0C1KRG0_9BACT</name>
<protein>
    <submittedName>
        <fullName evidence="1">Uncharacterized protein</fullName>
    </submittedName>
</protein>